<keyword evidence="5 8" id="KW-0812">Transmembrane</keyword>
<dbReference type="PANTHER" id="PTHR30012">
    <property type="entry name" value="GENERAL SECRETION PATHWAY PROTEIN"/>
    <property type="match status" value="1"/>
</dbReference>
<sequence>MAKFSYIAKSFKGEPKSGFLDARDLRELASALRQQGYLLISAEQKGGEVARSRKFSFSLPFFGVSLVEKLMFTRNLRVMIGAGISLPRALNVLAIQSKSKKFKTAISQMEKEITEGKLFSDAVSRRKNIFSEIFSNMIKIGEESGTMENVLATLALQMEKEHEIRSRIMGAMMYPAVILVAMFGIGILMMILVIPKLSQTFEELNIELPITTRFVMGLGNFLAQFWYLLPFIFIALIIFVATALKTKMGKLAADTIFLKIPVIGPLIKKTNCARFVRNLSSLIASGVPIVRSLEIVSESIGNIHYKKALQEASKKVEKGAKLSESLAPYENIFSALVLQMIEIGEETGETSNMLAKLAEFYEEEVNNASKNLSSIIEPILMLIIGGAVGFFAISMIQPIYGMLQNI</sequence>
<keyword evidence="4" id="KW-0997">Cell inner membrane</keyword>
<evidence type="ECO:0000256" key="4">
    <source>
        <dbReference type="ARBA" id="ARBA00022519"/>
    </source>
</evidence>
<dbReference type="GO" id="GO:0005886">
    <property type="term" value="C:plasma membrane"/>
    <property type="evidence" value="ECO:0007669"/>
    <property type="project" value="UniProtKB-SubCell"/>
</dbReference>
<dbReference type="InterPro" id="IPR042094">
    <property type="entry name" value="T2SS_GspF_sf"/>
</dbReference>
<evidence type="ECO:0000256" key="7">
    <source>
        <dbReference type="ARBA" id="ARBA00023136"/>
    </source>
</evidence>
<dbReference type="Pfam" id="PF00482">
    <property type="entry name" value="T2SSF"/>
    <property type="match status" value="2"/>
</dbReference>
<dbReference type="EMBL" id="MHLZ01000043">
    <property type="protein sequence ID" value="OGZ19175.1"/>
    <property type="molecule type" value="Genomic_DNA"/>
</dbReference>
<dbReference type="PANTHER" id="PTHR30012:SF0">
    <property type="entry name" value="TYPE II SECRETION SYSTEM PROTEIN F-RELATED"/>
    <property type="match status" value="1"/>
</dbReference>
<feature type="domain" description="Type II secretion system protein GspF" evidence="9">
    <location>
        <begin position="275"/>
        <end position="398"/>
    </location>
</feature>
<dbReference type="InterPro" id="IPR018076">
    <property type="entry name" value="T2SS_GspF_dom"/>
</dbReference>
<dbReference type="Proteomes" id="UP000177360">
    <property type="component" value="Unassembled WGS sequence"/>
</dbReference>
<dbReference type="InterPro" id="IPR003004">
    <property type="entry name" value="GspF/PilC"/>
</dbReference>
<dbReference type="FunFam" id="1.20.81.30:FF:000001">
    <property type="entry name" value="Type II secretion system protein F"/>
    <property type="match status" value="2"/>
</dbReference>
<protein>
    <recommendedName>
        <fullName evidence="9">Type II secretion system protein GspF domain-containing protein</fullName>
    </recommendedName>
</protein>
<feature type="domain" description="Type II secretion system protein GspF" evidence="9">
    <location>
        <begin position="72"/>
        <end position="195"/>
    </location>
</feature>
<keyword evidence="3" id="KW-1003">Cell membrane</keyword>
<evidence type="ECO:0000256" key="8">
    <source>
        <dbReference type="SAM" id="Phobius"/>
    </source>
</evidence>
<dbReference type="Gene3D" id="1.20.81.30">
    <property type="entry name" value="Type II secretion system (T2SS), domain F"/>
    <property type="match status" value="2"/>
</dbReference>
<evidence type="ECO:0000256" key="6">
    <source>
        <dbReference type="ARBA" id="ARBA00022989"/>
    </source>
</evidence>
<dbReference type="PRINTS" id="PR00812">
    <property type="entry name" value="BCTERIALGSPF"/>
</dbReference>
<dbReference type="AlphaFoldDB" id="A0A1G2E0C5"/>
<evidence type="ECO:0000313" key="10">
    <source>
        <dbReference type="EMBL" id="OGZ19175.1"/>
    </source>
</evidence>
<keyword evidence="6 8" id="KW-1133">Transmembrane helix</keyword>
<name>A0A1G2E0C5_9BACT</name>
<comment type="similarity">
    <text evidence="2">Belongs to the GSP F family.</text>
</comment>
<gene>
    <name evidence="10" type="ORF">A2626_00105</name>
</gene>
<organism evidence="10 11">
    <name type="scientific">Candidatus Nealsonbacteria bacterium RIFCSPHIGHO2_01_FULL_38_55</name>
    <dbReference type="NCBI Taxonomy" id="1801664"/>
    <lineage>
        <taxon>Bacteria</taxon>
        <taxon>Candidatus Nealsoniibacteriota</taxon>
    </lineage>
</organism>
<proteinExistence type="inferred from homology"/>
<keyword evidence="7 8" id="KW-0472">Membrane</keyword>
<evidence type="ECO:0000256" key="1">
    <source>
        <dbReference type="ARBA" id="ARBA00004429"/>
    </source>
</evidence>
<evidence type="ECO:0000313" key="11">
    <source>
        <dbReference type="Proteomes" id="UP000177360"/>
    </source>
</evidence>
<accession>A0A1G2E0C5</accession>
<evidence type="ECO:0000256" key="2">
    <source>
        <dbReference type="ARBA" id="ARBA00005745"/>
    </source>
</evidence>
<comment type="caution">
    <text evidence="10">The sequence shown here is derived from an EMBL/GenBank/DDBJ whole genome shotgun (WGS) entry which is preliminary data.</text>
</comment>
<evidence type="ECO:0000256" key="3">
    <source>
        <dbReference type="ARBA" id="ARBA00022475"/>
    </source>
</evidence>
<feature type="transmembrane region" description="Helical" evidence="8">
    <location>
        <begin position="225"/>
        <end position="244"/>
    </location>
</feature>
<comment type="subcellular location">
    <subcellularLocation>
        <location evidence="1">Cell inner membrane</location>
        <topology evidence="1">Multi-pass membrane protein</topology>
    </subcellularLocation>
</comment>
<feature type="transmembrane region" description="Helical" evidence="8">
    <location>
        <begin position="172"/>
        <end position="194"/>
    </location>
</feature>
<reference evidence="10 11" key="1">
    <citation type="journal article" date="2016" name="Nat. Commun.">
        <title>Thousands of microbial genomes shed light on interconnected biogeochemical processes in an aquifer system.</title>
        <authorList>
            <person name="Anantharaman K."/>
            <person name="Brown C.T."/>
            <person name="Hug L.A."/>
            <person name="Sharon I."/>
            <person name="Castelle C.J."/>
            <person name="Probst A.J."/>
            <person name="Thomas B.C."/>
            <person name="Singh A."/>
            <person name="Wilkins M.J."/>
            <person name="Karaoz U."/>
            <person name="Brodie E.L."/>
            <person name="Williams K.H."/>
            <person name="Hubbard S.S."/>
            <person name="Banfield J.F."/>
        </authorList>
    </citation>
    <scope>NUCLEOTIDE SEQUENCE [LARGE SCALE GENOMIC DNA]</scope>
</reference>
<feature type="transmembrane region" description="Helical" evidence="8">
    <location>
        <begin position="379"/>
        <end position="400"/>
    </location>
</feature>
<evidence type="ECO:0000259" key="9">
    <source>
        <dbReference type="Pfam" id="PF00482"/>
    </source>
</evidence>
<evidence type="ECO:0000256" key="5">
    <source>
        <dbReference type="ARBA" id="ARBA00022692"/>
    </source>
</evidence>